<dbReference type="EMBL" id="FZOC01000001">
    <property type="protein sequence ID" value="SNR60267.1"/>
    <property type="molecule type" value="Genomic_DNA"/>
</dbReference>
<dbReference type="AlphaFoldDB" id="A0A238XMV6"/>
<protein>
    <submittedName>
        <fullName evidence="2">PTS system, mannose-specific IIC component</fullName>
    </submittedName>
</protein>
<dbReference type="Proteomes" id="UP000198324">
    <property type="component" value="Unassembled WGS sequence"/>
</dbReference>
<keyword evidence="1" id="KW-1133">Transmembrane helix</keyword>
<feature type="transmembrane region" description="Helical" evidence="1">
    <location>
        <begin position="160"/>
        <end position="179"/>
    </location>
</feature>
<sequence length="180" mass="19555">MLVAVFFELLWLDFIPVGTFIPPHTTAATFTALALCSYFGLDSLPLASLALAAGLPMAWMGTRLERIMRDRLNRSYSGVLQWVRKPADVAVPGRLLMWTLISKLLANWLFFLIGAGLLASAVHFVLHQYGPTLASCRISWSELLLAASVGGLLALRLRSLYVALAGGGIVLGVLRLLGIF</sequence>
<feature type="transmembrane region" description="Helical" evidence="1">
    <location>
        <begin position="44"/>
        <end position="62"/>
    </location>
</feature>
<evidence type="ECO:0000313" key="2">
    <source>
        <dbReference type="EMBL" id="SNR60267.1"/>
    </source>
</evidence>
<feature type="transmembrane region" description="Helical" evidence="1">
    <location>
        <begin position="104"/>
        <end position="126"/>
    </location>
</feature>
<proteinExistence type="predicted"/>
<evidence type="ECO:0000256" key="1">
    <source>
        <dbReference type="SAM" id="Phobius"/>
    </source>
</evidence>
<keyword evidence="1" id="KW-0472">Membrane</keyword>
<organism evidence="2 3">
    <name type="scientific">Humidesulfovibrio mexicanus</name>
    <dbReference type="NCBI Taxonomy" id="147047"/>
    <lineage>
        <taxon>Bacteria</taxon>
        <taxon>Pseudomonadati</taxon>
        <taxon>Thermodesulfobacteriota</taxon>
        <taxon>Desulfovibrionia</taxon>
        <taxon>Desulfovibrionales</taxon>
        <taxon>Desulfovibrionaceae</taxon>
        <taxon>Humidesulfovibrio</taxon>
    </lineage>
</organism>
<keyword evidence="3" id="KW-1185">Reference proteome</keyword>
<name>A0A238XMV6_9BACT</name>
<accession>A0A238XMV6</accession>
<gene>
    <name evidence="2" type="ORF">SAMN04488503_0284</name>
</gene>
<keyword evidence="1" id="KW-0812">Transmembrane</keyword>
<evidence type="ECO:0000313" key="3">
    <source>
        <dbReference type="Proteomes" id="UP000198324"/>
    </source>
</evidence>
<reference evidence="2 3" key="1">
    <citation type="submission" date="2017-06" db="EMBL/GenBank/DDBJ databases">
        <authorList>
            <person name="Kim H.J."/>
            <person name="Triplett B.A."/>
        </authorList>
    </citation>
    <scope>NUCLEOTIDE SEQUENCE [LARGE SCALE GENOMIC DNA]</scope>
    <source>
        <strain evidence="2 3">DSM 13116</strain>
    </source>
</reference>